<evidence type="ECO:0000256" key="2">
    <source>
        <dbReference type="SAM" id="SignalP"/>
    </source>
</evidence>
<name>A0A953T5Q1_9BURK</name>
<protein>
    <submittedName>
        <fullName evidence="3">Tripartite tricarboxylate transporter substrate binding protein</fullName>
    </submittedName>
</protein>
<organism evidence="3 4">
    <name type="scientific">Zwartia hollandica</name>
    <dbReference type="NCBI Taxonomy" id="324606"/>
    <lineage>
        <taxon>Bacteria</taxon>
        <taxon>Pseudomonadati</taxon>
        <taxon>Pseudomonadota</taxon>
        <taxon>Betaproteobacteria</taxon>
        <taxon>Burkholderiales</taxon>
        <taxon>Alcaligenaceae</taxon>
        <taxon>Zwartia</taxon>
    </lineage>
</organism>
<reference evidence="3" key="1">
    <citation type="submission" date="2021-07" db="EMBL/GenBank/DDBJ databases">
        <title>New genus and species of the family Alcaligenaceae.</title>
        <authorList>
            <person name="Hahn M.W."/>
        </authorList>
    </citation>
    <scope>NUCLEOTIDE SEQUENCE</scope>
    <source>
        <strain evidence="3">LF4-65</strain>
    </source>
</reference>
<sequence>MKAFSFLIRATLAGSIFFSTGQVIAQDYPSRDITFIVPYAPGGSTDPISRQIASQLEKELKASVNVENKPGGSATVGVGQVIRSKPDGYTIGLSSNSALAYQPLVNKALTWKSPADYQSIVTLVKLPAIITVKADSPYKSFEDFIEAARQNPGKIRVAVSGYRTAPDLVIQELNKVANIRIATVPFTGGGGEALIALLGGRVEATSGYAPTVKAHVQAGTVRVLAAFSKDKYFMFPEAQSVVQAGYNVTLPADYGVVAPKGLPKDVLDKLVNAALKIGKSEEFAKFAQSNGLVLDVGGPQQMDAEMTAYGKTFTDLIAFMSKKTQ</sequence>
<dbReference type="SUPFAM" id="SSF53850">
    <property type="entry name" value="Periplasmic binding protein-like II"/>
    <property type="match status" value="1"/>
</dbReference>
<dbReference type="EMBL" id="JAHXRI010000001">
    <property type="protein sequence ID" value="MBZ1349084.1"/>
    <property type="molecule type" value="Genomic_DNA"/>
</dbReference>
<dbReference type="PANTHER" id="PTHR42928:SF5">
    <property type="entry name" value="BLR1237 PROTEIN"/>
    <property type="match status" value="1"/>
</dbReference>
<evidence type="ECO:0000313" key="3">
    <source>
        <dbReference type="EMBL" id="MBZ1349084.1"/>
    </source>
</evidence>
<dbReference type="RefSeq" id="WP_259659506.1">
    <property type="nucleotide sequence ID" value="NZ_JAHXRI010000001.1"/>
</dbReference>
<dbReference type="InterPro" id="IPR005064">
    <property type="entry name" value="BUG"/>
</dbReference>
<proteinExistence type="inferred from homology"/>
<dbReference type="CDD" id="cd07012">
    <property type="entry name" value="PBP2_Bug_TTT"/>
    <property type="match status" value="1"/>
</dbReference>
<dbReference type="AlphaFoldDB" id="A0A953T5Q1"/>
<keyword evidence="2" id="KW-0732">Signal</keyword>
<keyword evidence="4" id="KW-1185">Reference proteome</keyword>
<dbReference type="InterPro" id="IPR042100">
    <property type="entry name" value="Bug_dom1"/>
</dbReference>
<evidence type="ECO:0000313" key="4">
    <source>
        <dbReference type="Proteomes" id="UP000739565"/>
    </source>
</evidence>
<dbReference type="Gene3D" id="3.40.190.10">
    <property type="entry name" value="Periplasmic binding protein-like II"/>
    <property type="match status" value="1"/>
</dbReference>
<gene>
    <name evidence="3" type="ORF">KZZ10_00350</name>
</gene>
<feature type="chain" id="PRO_5037191994" evidence="2">
    <location>
        <begin position="26"/>
        <end position="325"/>
    </location>
</feature>
<comment type="similarity">
    <text evidence="1">Belongs to the UPF0065 (bug) family.</text>
</comment>
<evidence type="ECO:0000256" key="1">
    <source>
        <dbReference type="ARBA" id="ARBA00006987"/>
    </source>
</evidence>
<dbReference type="Pfam" id="PF03401">
    <property type="entry name" value="TctC"/>
    <property type="match status" value="1"/>
</dbReference>
<dbReference type="PIRSF" id="PIRSF017082">
    <property type="entry name" value="YflP"/>
    <property type="match status" value="1"/>
</dbReference>
<feature type="signal peptide" evidence="2">
    <location>
        <begin position="1"/>
        <end position="25"/>
    </location>
</feature>
<dbReference type="Gene3D" id="3.40.190.150">
    <property type="entry name" value="Bordetella uptake gene, domain 1"/>
    <property type="match status" value="1"/>
</dbReference>
<dbReference type="Proteomes" id="UP000739565">
    <property type="component" value="Unassembled WGS sequence"/>
</dbReference>
<accession>A0A953T5Q1</accession>
<dbReference type="PANTHER" id="PTHR42928">
    <property type="entry name" value="TRICARBOXYLATE-BINDING PROTEIN"/>
    <property type="match status" value="1"/>
</dbReference>
<comment type="caution">
    <text evidence="3">The sequence shown here is derived from an EMBL/GenBank/DDBJ whole genome shotgun (WGS) entry which is preliminary data.</text>
</comment>